<dbReference type="GO" id="GO:0016763">
    <property type="term" value="F:pentosyltransferase activity"/>
    <property type="evidence" value="ECO:0007669"/>
    <property type="project" value="TreeGrafter"/>
</dbReference>
<evidence type="ECO:0000256" key="7">
    <source>
        <dbReference type="ARBA" id="ARBA00023136"/>
    </source>
</evidence>
<keyword evidence="2" id="KW-1003">Cell membrane</keyword>
<accession>A0A372JSQ9</accession>
<proteinExistence type="predicted"/>
<evidence type="ECO:0000313" key="11">
    <source>
        <dbReference type="Proteomes" id="UP000261811"/>
    </source>
</evidence>
<dbReference type="AlphaFoldDB" id="A0A372JSQ9"/>
<dbReference type="PANTHER" id="PTHR33908">
    <property type="entry name" value="MANNOSYLTRANSFERASE YKCB-RELATED"/>
    <property type="match status" value="1"/>
</dbReference>
<evidence type="ECO:0000256" key="6">
    <source>
        <dbReference type="ARBA" id="ARBA00022989"/>
    </source>
</evidence>
<evidence type="ECO:0000256" key="4">
    <source>
        <dbReference type="ARBA" id="ARBA00022679"/>
    </source>
</evidence>
<evidence type="ECO:0000256" key="3">
    <source>
        <dbReference type="ARBA" id="ARBA00022676"/>
    </source>
</evidence>
<feature type="region of interest" description="Disordered" evidence="8">
    <location>
        <begin position="471"/>
        <end position="504"/>
    </location>
</feature>
<feature type="transmembrane region" description="Helical" evidence="9">
    <location>
        <begin position="426"/>
        <end position="445"/>
    </location>
</feature>
<feature type="transmembrane region" description="Helical" evidence="9">
    <location>
        <begin position="123"/>
        <end position="142"/>
    </location>
</feature>
<reference evidence="10 11" key="1">
    <citation type="submission" date="2018-08" db="EMBL/GenBank/DDBJ databases">
        <title>Actinomadura jelena sp. nov., a novel Actinomycete isolated from soil in Chad.</title>
        <authorList>
            <person name="Shi L."/>
        </authorList>
    </citation>
    <scope>NUCLEOTIDE SEQUENCE [LARGE SCALE GENOMIC DNA]</scope>
    <source>
        <strain evidence="10 11">NEAU-G17</strain>
    </source>
</reference>
<evidence type="ECO:0000256" key="9">
    <source>
        <dbReference type="SAM" id="Phobius"/>
    </source>
</evidence>
<keyword evidence="6 9" id="KW-1133">Transmembrane helix</keyword>
<evidence type="ECO:0008006" key="12">
    <source>
        <dbReference type="Google" id="ProtNLM"/>
    </source>
</evidence>
<evidence type="ECO:0000256" key="2">
    <source>
        <dbReference type="ARBA" id="ARBA00022475"/>
    </source>
</evidence>
<comment type="subcellular location">
    <subcellularLocation>
        <location evidence="1">Cell membrane</location>
        <topology evidence="1">Multi-pass membrane protein</topology>
    </subcellularLocation>
</comment>
<dbReference type="InterPro" id="IPR050297">
    <property type="entry name" value="LipidA_mod_glycosyltrf_83"/>
</dbReference>
<keyword evidence="3" id="KW-0328">Glycosyltransferase</keyword>
<dbReference type="Proteomes" id="UP000261811">
    <property type="component" value="Unassembled WGS sequence"/>
</dbReference>
<dbReference type="EMBL" id="QURH01000075">
    <property type="protein sequence ID" value="RFU42980.1"/>
    <property type="molecule type" value="Genomic_DNA"/>
</dbReference>
<evidence type="ECO:0000256" key="1">
    <source>
        <dbReference type="ARBA" id="ARBA00004651"/>
    </source>
</evidence>
<feature type="transmembrane region" description="Helical" evidence="9">
    <location>
        <begin position="175"/>
        <end position="208"/>
    </location>
</feature>
<feature type="transmembrane region" description="Helical" evidence="9">
    <location>
        <begin position="215"/>
        <end position="233"/>
    </location>
</feature>
<keyword evidence="11" id="KW-1185">Reference proteome</keyword>
<dbReference type="GO" id="GO:0009103">
    <property type="term" value="P:lipopolysaccharide biosynthetic process"/>
    <property type="evidence" value="ECO:0007669"/>
    <property type="project" value="UniProtKB-ARBA"/>
</dbReference>
<keyword evidence="4" id="KW-0808">Transferase</keyword>
<sequence length="504" mass="54023">MDASARPLGSGRATEDRGPYAAARRHGPFWLLLGAAALLRLIAMAGYPSPLWFGDSGTYLRGALAPALSVLRPSGYSLMLWALRPLHDLGAVAFVQHLFGLTIGVLLYVLAYRAARAALPERTVLPGLVGCLAAAPVLLDAYQIELEHLVLSDALFELLVVAAVAALLWRPVPSWRLALAAGLLLGASAVTRTVGLPLVAVVLLFLLVRRVDWRATGALVVAFLLVVGSYATWYRAEHGYWGLTGTNGLFLFGRVAAFADCEVIRPPADQRIFCRDWTHDTPGMDAAFAAMWGPHAPFRTFPGGSSDRRGNALASDFAKRAVLAQPLDYLRTVLRDSTRGFALRRTARPSPGTVAEYRFREKYKRPPDAVRPSRLYGGATARPRVVEPYAGWIRAYQRVAYVPGPLLAALALVGLAGLLRRRGRGPALLPFLLGIALIVVPSATADFDYRYLLPAVPMLSLAAVLSWTGGRDGEGGDGDEGSAEPVGVERPPGDELPGGQVAPG</sequence>
<name>A0A372JSQ9_9ACTN</name>
<dbReference type="PANTHER" id="PTHR33908:SF11">
    <property type="entry name" value="MEMBRANE PROTEIN"/>
    <property type="match status" value="1"/>
</dbReference>
<feature type="transmembrane region" description="Helical" evidence="9">
    <location>
        <begin position="89"/>
        <end position="111"/>
    </location>
</feature>
<protein>
    <recommendedName>
        <fullName evidence="12">Glycosyltransferase RgtA/B/C/D-like domain-containing protein</fullName>
    </recommendedName>
</protein>
<keyword evidence="7 9" id="KW-0472">Membrane</keyword>
<dbReference type="GO" id="GO:0005886">
    <property type="term" value="C:plasma membrane"/>
    <property type="evidence" value="ECO:0007669"/>
    <property type="project" value="UniProtKB-SubCell"/>
</dbReference>
<feature type="transmembrane region" description="Helical" evidence="9">
    <location>
        <begin position="29"/>
        <end position="47"/>
    </location>
</feature>
<keyword evidence="5 9" id="KW-0812">Transmembrane</keyword>
<feature type="transmembrane region" description="Helical" evidence="9">
    <location>
        <begin position="399"/>
        <end position="419"/>
    </location>
</feature>
<organism evidence="10 11">
    <name type="scientific">Actinomadura logoneensis</name>
    <dbReference type="NCBI Taxonomy" id="2293572"/>
    <lineage>
        <taxon>Bacteria</taxon>
        <taxon>Bacillati</taxon>
        <taxon>Actinomycetota</taxon>
        <taxon>Actinomycetes</taxon>
        <taxon>Streptosporangiales</taxon>
        <taxon>Thermomonosporaceae</taxon>
        <taxon>Actinomadura</taxon>
    </lineage>
</organism>
<gene>
    <name evidence="10" type="ORF">DZF91_03650</name>
</gene>
<evidence type="ECO:0000256" key="5">
    <source>
        <dbReference type="ARBA" id="ARBA00022692"/>
    </source>
</evidence>
<evidence type="ECO:0000313" key="10">
    <source>
        <dbReference type="EMBL" id="RFU42980.1"/>
    </source>
</evidence>
<evidence type="ECO:0000256" key="8">
    <source>
        <dbReference type="SAM" id="MobiDB-lite"/>
    </source>
</evidence>
<comment type="caution">
    <text evidence="10">The sequence shown here is derived from an EMBL/GenBank/DDBJ whole genome shotgun (WGS) entry which is preliminary data.</text>
</comment>